<name>A0AAD8FC09_BIOPF</name>
<dbReference type="EMBL" id="JASAOG010000042">
    <property type="protein sequence ID" value="KAK0059402.1"/>
    <property type="molecule type" value="Genomic_DNA"/>
</dbReference>
<reference evidence="2" key="1">
    <citation type="journal article" date="2023" name="PLoS Negl. Trop. Dis.">
        <title>A genome sequence for Biomphalaria pfeifferi, the major vector snail for the human-infecting parasite Schistosoma mansoni.</title>
        <authorList>
            <person name="Bu L."/>
            <person name="Lu L."/>
            <person name="Laidemitt M.R."/>
            <person name="Zhang S.M."/>
            <person name="Mutuku M."/>
            <person name="Mkoji G."/>
            <person name="Steinauer M."/>
            <person name="Loker E.S."/>
        </authorList>
    </citation>
    <scope>NUCLEOTIDE SEQUENCE</scope>
    <source>
        <strain evidence="2">KasaAsao</strain>
    </source>
</reference>
<dbReference type="Proteomes" id="UP001233172">
    <property type="component" value="Unassembled WGS sequence"/>
</dbReference>
<evidence type="ECO:0000313" key="2">
    <source>
        <dbReference type="EMBL" id="KAK0059402.1"/>
    </source>
</evidence>
<evidence type="ECO:0000256" key="1">
    <source>
        <dbReference type="SAM" id="Phobius"/>
    </source>
</evidence>
<gene>
    <name evidence="2" type="ORF">Bpfe_011171</name>
</gene>
<dbReference type="AlphaFoldDB" id="A0AAD8FC09"/>
<keyword evidence="3" id="KW-1185">Reference proteome</keyword>
<protein>
    <submittedName>
        <fullName evidence="2">Uncharacterized protein</fullName>
    </submittedName>
</protein>
<feature type="non-terminal residue" evidence="2">
    <location>
        <position position="665"/>
    </location>
</feature>
<feature type="transmembrane region" description="Helical" evidence="1">
    <location>
        <begin position="115"/>
        <end position="137"/>
    </location>
</feature>
<accession>A0AAD8FC09</accession>
<reference evidence="2" key="2">
    <citation type="submission" date="2023-04" db="EMBL/GenBank/DDBJ databases">
        <authorList>
            <person name="Bu L."/>
            <person name="Lu L."/>
            <person name="Laidemitt M.R."/>
            <person name="Zhang S.M."/>
            <person name="Mutuku M."/>
            <person name="Mkoji G."/>
            <person name="Steinauer M."/>
            <person name="Loker E.S."/>
        </authorList>
    </citation>
    <scope>NUCLEOTIDE SEQUENCE</scope>
    <source>
        <strain evidence="2">KasaAsao</strain>
        <tissue evidence="2">Whole Snail</tissue>
    </source>
</reference>
<proteinExistence type="predicted"/>
<keyword evidence="1" id="KW-0812">Transmembrane</keyword>
<comment type="caution">
    <text evidence="2">The sequence shown here is derived from an EMBL/GenBank/DDBJ whole genome shotgun (WGS) entry which is preliminary data.</text>
</comment>
<sequence length="665" mass="74618">RFYMCLQNIYFQNCIAFISPEWSTPYIVHTSEGQECTWISIENRTINSPTEFSVFTVDQSSSDALFSRSTLSSLEKSIPNATLPTLLTVSSTKSKSNLYTATPTDDLKLSGSNTVVIAVVICLVLIIIAVILATLFYKFRNETKPSNVLARVCFCFSRKSQQPPNNMEPSHQDVSPVNAKIVKIENVQNSKNLPNLSEEMPRNRVTQRYSAHTNIRVDNNQERADLDSEIMPKSRCLDLFSPEDKNMLESAVGYVNQNKVINEMAAEGYHKPLKRNTLEVHSEKLDNLGLSAIDNTLGLSAIDNTRSDYSKLHEIQKNVTNIYNTAHEQREPMKENFEKSKSFDQDTNLKCSSSDNIKYEIATTRDTILKSSSDISDIAQQDGLVKVLDQSNVAVDTQLHGDSLVPTKCFRSIVHIELLTMLTSSDVKLWLMLLLHLATVWSVDGLKSWTLRNVNLRETDPSVEVKTFYPDMPAIRILDEAMCATKQTTRVKLRVFPLEDVVSVVENDMDESTIRTLKSCLYPTTTNSSRCGVCWQDKCNSNISLPCKSFLGVSRWDSSLLVDITIDQGAIVNCLVMCREVGYYSDDVYKGGNGISMAGIGIIIAVVLVLGLIFMLSVYFVKVKCFKDLTEEDSPYPSKSKPNYPYPTKSQGHPFIKKDGGIIEF</sequence>
<evidence type="ECO:0000313" key="3">
    <source>
        <dbReference type="Proteomes" id="UP001233172"/>
    </source>
</evidence>
<feature type="transmembrane region" description="Helical" evidence="1">
    <location>
        <begin position="595"/>
        <end position="621"/>
    </location>
</feature>
<keyword evidence="1" id="KW-0472">Membrane</keyword>
<keyword evidence="1" id="KW-1133">Transmembrane helix</keyword>
<organism evidence="2 3">
    <name type="scientific">Biomphalaria pfeifferi</name>
    <name type="common">Bloodfluke planorb</name>
    <name type="synonym">Freshwater snail</name>
    <dbReference type="NCBI Taxonomy" id="112525"/>
    <lineage>
        <taxon>Eukaryota</taxon>
        <taxon>Metazoa</taxon>
        <taxon>Spiralia</taxon>
        <taxon>Lophotrochozoa</taxon>
        <taxon>Mollusca</taxon>
        <taxon>Gastropoda</taxon>
        <taxon>Heterobranchia</taxon>
        <taxon>Euthyneura</taxon>
        <taxon>Panpulmonata</taxon>
        <taxon>Hygrophila</taxon>
        <taxon>Lymnaeoidea</taxon>
        <taxon>Planorbidae</taxon>
        <taxon>Biomphalaria</taxon>
    </lineage>
</organism>